<reference evidence="8" key="1">
    <citation type="submission" date="2021-12" db="EMBL/GenBank/DDBJ databases">
        <title>Bradyrhizobium xenonodulans sp. nov.</title>
        <authorList>
            <person name="Claassens R."/>
            <person name="Venter S.N."/>
            <person name="Beukes C.W."/>
            <person name="Stepkowski T."/>
            <person name="Steenkamp E.T."/>
        </authorList>
    </citation>
    <scope>NUCLEOTIDE SEQUENCE</scope>
    <source>
        <strain evidence="8">14AB</strain>
    </source>
</reference>
<evidence type="ECO:0000259" key="7">
    <source>
        <dbReference type="Pfam" id="PF00082"/>
    </source>
</evidence>
<keyword evidence="3 5" id="KW-0378">Hydrolase</keyword>
<dbReference type="RefSeq" id="WP_270168930.1">
    <property type="nucleotide sequence ID" value="NZ_CP089391.1"/>
</dbReference>
<feature type="region of interest" description="Disordered" evidence="6">
    <location>
        <begin position="478"/>
        <end position="515"/>
    </location>
</feature>
<dbReference type="PANTHER" id="PTHR43806">
    <property type="entry name" value="PEPTIDASE S8"/>
    <property type="match status" value="1"/>
</dbReference>
<keyword evidence="2 5" id="KW-0645">Protease</keyword>
<dbReference type="Pfam" id="PF00082">
    <property type="entry name" value="Peptidase_S8"/>
    <property type="match status" value="1"/>
</dbReference>
<keyword evidence="9" id="KW-1185">Reference proteome</keyword>
<evidence type="ECO:0000256" key="1">
    <source>
        <dbReference type="ARBA" id="ARBA00011073"/>
    </source>
</evidence>
<keyword evidence="4 5" id="KW-0720">Serine protease</keyword>
<dbReference type="PROSITE" id="PS00137">
    <property type="entry name" value="SUBTILASE_HIS"/>
    <property type="match status" value="1"/>
</dbReference>
<sequence length="515" mass="53349">MLRYKALGVWHEVTLVNLGDLGGGDVPLPAVGRRAAHISAPAYTRTIEQAIGASSVLRSRIPDLGNVAVVQADVAARPNYGTRRGAMSPISTSSTQTLLTQTVIAEGLRQADFAAAKAFGATVIEEGLDGKVLLRVESTEQVFSLVELLTQREVGSATPNFVRRIARINKSAPTGAWSHNKIGVAAAWAITRGSADVKVAVLDEGVDTAHPSLKPAVVAEKDFIGSNGNSAMPAGNDAHGTACAGIVLSRDNTFPGIAPNCSLIAARIAMDDGSGHWIFDDFATADAIDWCWRQGAAVLSNSWGGGAPSDAISRAFARARTQGRDGLGAVVAIAAGNSQIPIDFPGNLPGYVTVGASNPADERKTKTSSDGENWWGSNFGATMHLLAPGVFIWTTDISGPAGYDPGDFTKTFNGTSSATPAVAGAAALMISANPALSAASIRNLLGTTAKKIQGQTTWTPELGWGRVNVGSAVAAAKVAGGPPSVKPAGKKAKKTPKKTTKKTTKKKAKKARERK</sequence>
<dbReference type="SUPFAM" id="SSF52743">
    <property type="entry name" value="Subtilisin-like"/>
    <property type="match status" value="1"/>
</dbReference>
<dbReference type="EMBL" id="CP089391">
    <property type="protein sequence ID" value="WBL80995.1"/>
    <property type="molecule type" value="Genomic_DNA"/>
</dbReference>
<feature type="active site" description="Charge relay system" evidence="5">
    <location>
        <position position="416"/>
    </location>
</feature>
<dbReference type="InterPro" id="IPR050131">
    <property type="entry name" value="Peptidase_S8_subtilisin-like"/>
</dbReference>
<dbReference type="PRINTS" id="PR00723">
    <property type="entry name" value="SUBTILISIN"/>
</dbReference>
<dbReference type="Proteomes" id="UP001179614">
    <property type="component" value="Chromosome"/>
</dbReference>
<dbReference type="InterPro" id="IPR023828">
    <property type="entry name" value="Peptidase_S8_Ser-AS"/>
</dbReference>
<dbReference type="PROSITE" id="PS51892">
    <property type="entry name" value="SUBTILASE"/>
    <property type="match status" value="1"/>
</dbReference>
<dbReference type="PANTHER" id="PTHR43806:SF11">
    <property type="entry name" value="CEREVISIN-RELATED"/>
    <property type="match status" value="1"/>
</dbReference>
<feature type="compositionally biased region" description="Basic residues" evidence="6">
    <location>
        <begin position="488"/>
        <end position="515"/>
    </location>
</feature>
<dbReference type="InterPro" id="IPR015500">
    <property type="entry name" value="Peptidase_S8_subtilisin-rel"/>
</dbReference>
<dbReference type="PROSITE" id="PS00138">
    <property type="entry name" value="SUBTILASE_SER"/>
    <property type="match status" value="1"/>
</dbReference>
<dbReference type="InterPro" id="IPR036852">
    <property type="entry name" value="Peptidase_S8/S53_dom_sf"/>
</dbReference>
<feature type="domain" description="Peptidase S8/S53" evidence="7">
    <location>
        <begin position="196"/>
        <end position="465"/>
    </location>
</feature>
<dbReference type="InterPro" id="IPR022398">
    <property type="entry name" value="Peptidase_S8_His-AS"/>
</dbReference>
<evidence type="ECO:0000256" key="2">
    <source>
        <dbReference type="ARBA" id="ARBA00022670"/>
    </source>
</evidence>
<organism evidence="8 9">
    <name type="scientific">Bradyrhizobium xenonodulans</name>
    <dbReference type="NCBI Taxonomy" id="2736875"/>
    <lineage>
        <taxon>Bacteria</taxon>
        <taxon>Pseudomonadati</taxon>
        <taxon>Pseudomonadota</taxon>
        <taxon>Alphaproteobacteria</taxon>
        <taxon>Hyphomicrobiales</taxon>
        <taxon>Nitrobacteraceae</taxon>
        <taxon>Bradyrhizobium</taxon>
    </lineage>
</organism>
<feature type="active site" description="Charge relay system" evidence="5">
    <location>
        <position position="239"/>
    </location>
</feature>
<proteinExistence type="inferred from homology"/>
<evidence type="ECO:0000256" key="4">
    <source>
        <dbReference type="ARBA" id="ARBA00022825"/>
    </source>
</evidence>
<evidence type="ECO:0000256" key="6">
    <source>
        <dbReference type="SAM" id="MobiDB-lite"/>
    </source>
</evidence>
<evidence type="ECO:0000256" key="5">
    <source>
        <dbReference type="PROSITE-ProRule" id="PRU01240"/>
    </source>
</evidence>
<evidence type="ECO:0000313" key="9">
    <source>
        <dbReference type="Proteomes" id="UP001179614"/>
    </source>
</evidence>
<feature type="compositionally biased region" description="Low complexity" evidence="6">
    <location>
        <begin position="478"/>
        <end position="487"/>
    </location>
</feature>
<name>A0ABY7MVK1_9BRAD</name>
<gene>
    <name evidence="8" type="ORF">I3J27_11445</name>
</gene>
<dbReference type="Gene3D" id="3.40.50.200">
    <property type="entry name" value="Peptidase S8/S53 domain"/>
    <property type="match status" value="1"/>
</dbReference>
<accession>A0ABY7MVK1</accession>
<comment type="similarity">
    <text evidence="1 5">Belongs to the peptidase S8 family.</text>
</comment>
<feature type="active site" description="Charge relay system" evidence="5">
    <location>
        <position position="203"/>
    </location>
</feature>
<dbReference type="InterPro" id="IPR000209">
    <property type="entry name" value="Peptidase_S8/S53_dom"/>
</dbReference>
<protein>
    <submittedName>
        <fullName evidence="8">S8 family serine peptidase</fullName>
    </submittedName>
</protein>
<evidence type="ECO:0000256" key="3">
    <source>
        <dbReference type="ARBA" id="ARBA00022801"/>
    </source>
</evidence>
<evidence type="ECO:0000313" key="8">
    <source>
        <dbReference type="EMBL" id="WBL80995.1"/>
    </source>
</evidence>